<evidence type="ECO:0000256" key="1">
    <source>
        <dbReference type="SAM" id="Phobius"/>
    </source>
</evidence>
<sequence length="77" mass="9197">MKRITKNPFPGIVTVSRMIGFLLLFAFIRELTFFTNKHYSEYMSVQVKWMIGSVIVVYINFCNTITVIKNHRVLFFW</sequence>
<dbReference type="AlphaFoldDB" id="A0A2P4PK80"/>
<name>A0A2P4PK80_RHIID</name>
<keyword evidence="3" id="KW-1185">Reference proteome</keyword>
<gene>
    <name evidence="2" type="ORF">GLOIN_2v405621</name>
</gene>
<reference evidence="2 3" key="1">
    <citation type="journal article" date="2013" name="Proc. Natl. Acad. Sci. U.S.A.">
        <title>Genome of an arbuscular mycorrhizal fungus provides insight into the oldest plant symbiosis.</title>
        <authorList>
            <person name="Tisserant E."/>
            <person name="Malbreil M."/>
            <person name="Kuo A."/>
            <person name="Kohler A."/>
            <person name="Symeonidi A."/>
            <person name="Balestrini R."/>
            <person name="Charron P."/>
            <person name="Duensing N."/>
            <person name="Frei Dit Frey N."/>
            <person name="Gianinazzi-Pearson V."/>
            <person name="Gilbert L.B."/>
            <person name="Handa Y."/>
            <person name="Herr J.R."/>
            <person name="Hijri M."/>
            <person name="Koul R."/>
            <person name="Kawaguchi M."/>
            <person name="Krajinski F."/>
            <person name="Lammers P.J."/>
            <person name="Masclaux F.G."/>
            <person name="Murat C."/>
            <person name="Morin E."/>
            <person name="Ndikumana S."/>
            <person name="Pagni M."/>
            <person name="Petitpierre D."/>
            <person name="Requena N."/>
            <person name="Rosikiewicz P."/>
            <person name="Riley R."/>
            <person name="Saito K."/>
            <person name="San Clemente H."/>
            <person name="Shapiro H."/>
            <person name="van Tuinen D."/>
            <person name="Becard G."/>
            <person name="Bonfante P."/>
            <person name="Paszkowski U."/>
            <person name="Shachar-Hill Y.Y."/>
            <person name="Tuskan G.A."/>
            <person name="Young P.W."/>
            <person name="Sanders I.R."/>
            <person name="Henrissat B."/>
            <person name="Rensing S.A."/>
            <person name="Grigoriev I.V."/>
            <person name="Corradi N."/>
            <person name="Roux C."/>
            <person name="Martin F."/>
        </authorList>
    </citation>
    <scope>NUCLEOTIDE SEQUENCE [LARGE SCALE GENOMIC DNA]</scope>
    <source>
        <strain evidence="2 3">DAOM 197198</strain>
    </source>
</reference>
<feature type="transmembrane region" description="Helical" evidence="1">
    <location>
        <begin position="49"/>
        <end position="68"/>
    </location>
</feature>
<dbReference type="EMBL" id="AUPC02000206">
    <property type="protein sequence ID" value="POG65770.1"/>
    <property type="molecule type" value="Genomic_DNA"/>
</dbReference>
<proteinExistence type="predicted"/>
<reference evidence="2 3" key="2">
    <citation type="journal article" date="2018" name="New Phytol.">
        <title>High intraspecific genome diversity in the model arbuscular mycorrhizal symbiont Rhizophagus irregularis.</title>
        <authorList>
            <person name="Chen E.C.H."/>
            <person name="Morin E."/>
            <person name="Beaudet D."/>
            <person name="Noel J."/>
            <person name="Yildirir G."/>
            <person name="Ndikumana S."/>
            <person name="Charron P."/>
            <person name="St-Onge C."/>
            <person name="Giorgi J."/>
            <person name="Kruger M."/>
            <person name="Marton T."/>
            <person name="Ropars J."/>
            <person name="Grigoriev I.V."/>
            <person name="Hainaut M."/>
            <person name="Henrissat B."/>
            <person name="Roux C."/>
            <person name="Martin F."/>
            <person name="Corradi N."/>
        </authorList>
    </citation>
    <scope>NUCLEOTIDE SEQUENCE [LARGE SCALE GENOMIC DNA]</scope>
    <source>
        <strain evidence="2 3">DAOM 197198</strain>
    </source>
</reference>
<comment type="caution">
    <text evidence="2">The sequence shown here is derived from an EMBL/GenBank/DDBJ whole genome shotgun (WGS) entry which is preliminary data.</text>
</comment>
<protein>
    <submittedName>
        <fullName evidence="2">Uncharacterized protein</fullName>
    </submittedName>
</protein>
<feature type="transmembrane region" description="Helical" evidence="1">
    <location>
        <begin position="12"/>
        <end position="29"/>
    </location>
</feature>
<dbReference type="Proteomes" id="UP000018888">
    <property type="component" value="Unassembled WGS sequence"/>
</dbReference>
<organism evidence="2 3">
    <name type="scientific">Rhizophagus irregularis (strain DAOM 181602 / DAOM 197198 / MUCL 43194)</name>
    <name type="common">Arbuscular mycorrhizal fungus</name>
    <name type="synonym">Glomus intraradices</name>
    <dbReference type="NCBI Taxonomy" id="747089"/>
    <lineage>
        <taxon>Eukaryota</taxon>
        <taxon>Fungi</taxon>
        <taxon>Fungi incertae sedis</taxon>
        <taxon>Mucoromycota</taxon>
        <taxon>Glomeromycotina</taxon>
        <taxon>Glomeromycetes</taxon>
        <taxon>Glomerales</taxon>
        <taxon>Glomeraceae</taxon>
        <taxon>Rhizophagus</taxon>
    </lineage>
</organism>
<evidence type="ECO:0000313" key="3">
    <source>
        <dbReference type="Proteomes" id="UP000018888"/>
    </source>
</evidence>
<keyword evidence="1" id="KW-0812">Transmembrane</keyword>
<evidence type="ECO:0000313" key="2">
    <source>
        <dbReference type="EMBL" id="POG65770.1"/>
    </source>
</evidence>
<keyword evidence="1" id="KW-0472">Membrane</keyword>
<keyword evidence="1" id="KW-1133">Transmembrane helix</keyword>
<accession>A0A2P4PK80</accession>